<feature type="domain" description="Glucose-methanol-choline oxidoreductase N-terminal" evidence="5">
    <location>
        <begin position="27"/>
        <end position="50"/>
    </location>
</feature>
<evidence type="ECO:0000256" key="2">
    <source>
        <dbReference type="ARBA" id="ARBA00010790"/>
    </source>
</evidence>
<dbReference type="InterPro" id="IPR007867">
    <property type="entry name" value="GMC_OxRtase_C"/>
</dbReference>
<dbReference type="InterPro" id="IPR048955">
    <property type="entry name" value="Cip1-like_core"/>
</dbReference>
<sequence length="766" mass="82773">MSDGNHSTVFDSAVDPRFGRADSLITGRGLGGSSRINGGQYTVGAAGEFNAWAAAGREGWAYEEMKPFLEKSQTWNGVAPREWHGRQGPIQVRTFEGYQIPVSQQAAEAMARLGFPSIDDMHSPLDPGIGWNKMQFALNPDGTRSSAFRAYLPRSFLQSPSRRLDICTNAIVGRVVLDGRETKRLRAAAVEIHSVDGRHVRIVKAKCEIILAAGALQTPKILLLSGIGPREDLEKLGLEVLHDLPGVGGYLQDHAYVTTTYHCPLAHSMWSMFRHPWVLLGQLVHYMRYGTGWLLCTIVEAEVFFKSSLIRADGTVDTEATAQHLDAADPQNLADFGVMSCGLAEPNGDRSKGFFGLNCVVMSAKSHGRVSLLSRDPMRNPHCQFNYLSAPEDRVALRAALRVSISIAQEMQARAYPLEALKAPNAKDDETVDAFIDAHVETMFHYTSTCRMAPVDDSTAPGVVDDELRVHGVSNLRVADASLFPTVPATHPQALVYAIAENSNPYYSQCLPGTASTTTTTTISSTTTTSKSSSSSSKSSSSTSSTTTSSSPPGSTGVIGTDFENLDTSTWGVIVSGGSSDSATIDTTKAHSGTHSLKVVSIGGYNDHVFFGLSNLTMLGSGADIYGRYYANFQNAFTQDHTTHMMMTDPVAQTLRMGGQFGVLDWNRASDDSIMPAGDPTTDAGSIPIAANTWYCIEFHLSRTTGQIETWANGAVVPSLTTPQTRWGSSYIPNPENWGLGWESYGSDPNTVWYDDIALGTSRLGC</sequence>
<protein>
    <submittedName>
        <fullName evidence="7">FAD/NAD(P)-binding domain-containing protein</fullName>
    </submittedName>
</protein>
<dbReference type="SUPFAM" id="SSF51905">
    <property type="entry name" value="FAD/NAD(P)-binding domain"/>
    <property type="match status" value="1"/>
</dbReference>
<comment type="similarity">
    <text evidence="2 3">Belongs to the GMC oxidoreductase family.</text>
</comment>
<dbReference type="Proteomes" id="UP000815677">
    <property type="component" value="Unassembled WGS sequence"/>
</dbReference>
<accession>A0ABQ0LH48</accession>
<dbReference type="PANTHER" id="PTHR11552">
    <property type="entry name" value="GLUCOSE-METHANOL-CHOLINE GMC OXIDOREDUCTASE"/>
    <property type="match status" value="1"/>
</dbReference>
<dbReference type="Pfam" id="PF00732">
    <property type="entry name" value="GMC_oxred_N"/>
    <property type="match status" value="1"/>
</dbReference>
<feature type="compositionally biased region" description="Low complexity" evidence="4">
    <location>
        <begin position="517"/>
        <end position="551"/>
    </location>
</feature>
<gene>
    <name evidence="7" type="ORF">MCHLO_07616</name>
</gene>
<keyword evidence="3" id="KW-0274">FAD</keyword>
<organism evidence="7 8">
    <name type="scientific">Mycena chlorophos</name>
    <name type="common">Agaric fungus</name>
    <name type="synonym">Agaricus chlorophos</name>
    <dbReference type="NCBI Taxonomy" id="658473"/>
    <lineage>
        <taxon>Eukaryota</taxon>
        <taxon>Fungi</taxon>
        <taxon>Dikarya</taxon>
        <taxon>Basidiomycota</taxon>
        <taxon>Agaricomycotina</taxon>
        <taxon>Agaricomycetes</taxon>
        <taxon>Agaricomycetidae</taxon>
        <taxon>Agaricales</taxon>
        <taxon>Marasmiineae</taxon>
        <taxon>Mycenaceae</taxon>
        <taxon>Mycena</taxon>
    </lineage>
</organism>
<keyword evidence="3" id="KW-0285">Flavoprotein</keyword>
<dbReference type="EMBL" id="DF846396">
    <property type="protein sequence ID" value="GAT50370.1"/>
    <property type="molecule type" value="Genomic_DNA"/>
</dbReference>
<reference evidence="7" key="1">
    <citation type="submission" date="2014-09" db="EMBL/GenBank/DDBJ databases">
        <title>Genome sequence of the luminous mushroom Mycena chlorophos for searching fungal bioluminescence genes.</title>
        <authorList>
            <person name="Tanaka Y."/>
            <person name="Kasuga D."/>
            <person name="Oba Y."/>
            <person name="Hase S."/>
            <person name="Sato K."/>
            <person name="Oba Y."/>
            <person name="Sakakibara Y."/>
        </authorList>
    </citation>
    <scope>NUCLEOTIDE SEQUENCE</scope>
</reference>
<dbReference type="PANTHER" id="PTHR11552:SF219">
    <property type="entry name" value="GLUCOSE-METHANOL-CHOLINE OXIDOREDUCTASE N-TERMINAL DOMAIN-CONTAINING PROTEIN"/>
    <property type="match status" value="1"/>
</dbReference>
<evidence type="ECO:0000259" key="5">
    <source>
        <dbReference type="PROSITE" id="PS00623"/>
    </source>
</evidence>
<comment type="cofactor">
    <cofactor evidence="1">
        <name>FAD</name>
        <dbReference type="ChEBI" id="CHEBI:57692"/>
    </cofactor>
</comment>
<evidence type="ECO:0000313" key="8">
    <source>
        <dbReference type="Proteomes" id="UP000815677"/>
    </source>
</evidence>
<dbReference type="SUPFAM" id="SSF54373">
    <property type="entry name" value="FAD-linked reductases, C-terminal domain"/>
    <property type="match status" value="1"/>
</dbReference>
<feature type="region of interest" description="Disordered" evidence="4">
    <location>
        <begin position="517"/>
        <end position="561"/>
    </location>
</feature>
<proteinExistence type="inferred from homology"/>
<dbReference type="Pfam" id="PF05199">
    <property type="entry name" value="GMC_oxred_C"/>
    <property type="match status" value="1"/>
</dbReference>
<evidence type="ECO:0000256" key="1">
    <source>
        <dbReference type="ARBA" id="ARBA00001974"/>
    </source>
</evidence>
<dbReference type="Gene3D" id="3.30.560.10">
    <property type="entry name" value="Glucose Oxidase, domain 3"/>
    <property type="match status" value="1"/>
</dbReference>
<dbReference type="Gene3D" id="3.50.50.60">
    <property type="entry name" value="FAD/NAD(P)-binding domain"/>
    <property type="match status" value="1"/>
</dbReference>
<feature type="domain" description="Glucose-methanol-choline oxidoreductase N-terminal" evidence="6">
    <location>
        <begin position="214"/>
        <end position="228"/>
    </location>
</feature>
<dbReference type="InterPro" id="IPR012132">
    <property type="entry name" value="GMC_OxRdtase"/>
</dbReference>
<evidence type="ECO:0000313" key="7">
    <source>
        <dbReference type="EMBL" id="GAT50370.1"/>
    </source>
</evidence>
<dbReference type="InterPro" id="IPR036188">
    <property type="entry name" value="FAD/NAD-bd_sf"/>
</dbReference>
<dbReference type="PROSITE" id="PS00624">
    <property type="entry name" value="GMC_OXRED_2"/>
    <property type="match status" value="1"/>
</dbReference>
<dbReference type="PROSITE" id="PS00623">
    <property type="entry name" value="GMC_OXRED_1"/>
    <property type="match status" value="1"/>
</dbReference>
<evidence type="ECO:0000259" key="6">
    <source>
        <dbReference type="PROSITE" id="PS00624"/>
    </source>
</evidence>
<dbReference type="Gene3D" id="2.60.120.200">
    <property type="match status" value="1"/>
</dbReference>
<evidence type="ECO:0000256" key="4">
    <source>
        <dbReference type="SAM" id="MobiDB-lite"/>
    </source>
</evidence>
<evidence type="ECO:0000256" key="3">
    <source>
        <dbReference type="RuleBase" id="RU003968"/>
    </source>
</evidence>
<dbReference type="InterPro" id="IPR000172">
    <property type="entry name" value="GMC_OxRdtase_N"/>
</dbReference>
<keyword evidence="8" id="KW-1185">Reference proteome</keyword>
<name>A0ABQ0LH48_MYCCL</name>
<dbReference type="Pfam" id="PF21340">
    <property type="entry name" value="Polysacc_lyase-like"/>
    <property type="match status" value="1"/>
</dbReference>